<evidence type="ECO:0000259" key="1">
    <source>
        <dbReference type="Pfam" id="PF13086"/>
    </source>
</evidence>
<reference evidence="2 3" key="1">
    <citation type="submission" date="2015-01" db="EMBL/GenBank/DDBJ databases">
        <title>The Genome Sequence of Exophiala oligosperma CBS72588.</title>
        <authorList>
            <consortium name="The Broad Institute Genomics Platform"/>
            <person name="Cuomo C."/>
            <person name="de Hoog S."/>
            <person name="Gorbushina A."/>
            <person name="Stielow B."/>
            <person name="Teixiera M."/>
            <person name="Abouelleil A."/>
            <person name="Chapman S.B."/>
            <person name="Priest M."/>
            <person name="Young S.K."/>
            <person name="Wortman J."/>
            <person name="Nusbaum C."/>
            <person name="Birren B."/>
        </authorList>
    </citation>
    <scope>NUCLEOTIDE SEQUENCE [LARGE SCALE GENOMIC DNA]</scope>
    <source>
        <strain evidence="2 3">CBS 72588</strain>
    </source>
</reference>
<gene>
    <name evidence="2" type="ORF">PV06_00111</name>
</gene>
<feature type="domain" description="DNA2/NAM7 helicase helicase" evidence="1">
    <location>
        <begin position="31"/>
        <end position="122"/>
    </location>
</feature>
<evidence type="ECO:0000313" key="2">
    <source>
        <dbReference type="EMBL" id="KIW47415.1"/>
    </source>
</evidence>
<dbReference type="Proteomes" id="UP000053342">
    <property type="component" value="Unassembled WGS sequence"/>
</dbReference>
<dbReference type="EMBL" id="KN847332">
    <property type="protein sequence ID" value="KIW47415.1"/>
    <property type="molecule type" value="Genomic_DNA"/>
</dbReference>
<sequence>MQLISLQPVEGWDLLCQIKRNPKTWSIFKNSEMEEGNKINLKAELTAARGHVLIRAIAVVTTPSLPVQAKISETLDDKVDMIIVDEASRICEIDTVALVGCYPNAPGKALCGDPNQLAPIVLDQDSRARQTAVPLQACLTANGTPAVMLTI</sequence>
<dbReference type="AlphaFoldDB" id="A0A0D2DXR4"/>
<dbReference type="HOGENOM" id="CLU_1731477_0_0_1"/>
<name>A0A0D2DXR4_9EURO</name>
<dbReference type="RefSeq" id="XP_016267631.1">
    <property type="nucleotide sequence ID" value="XM_016400578.1"/>
</dbReference>
<dbReference type="InterPro" id="IPR027417">
    <property type="entry name" value="P-loop_NTPase"/>
</dbReference>
<dbReference type="Gene3D" id="3.40.50.300">
    <property type="entry name" value="P-loop containing nucleotide triphosphate hydrolases"/>
    <property type="match status" value="1"/>
</dbReference>
<dbReference type="GeneID" id="27352185"/>
<accession>A0A0D2DXR4</accession>
<dbReference type="Pfam" id="PF13086">
    <property type="entry name" value="AAA_11"/>
    <property type="match status" value="1"/>
</dbReference>
<proteinExistence type="predicted"/>
<dbReference type="VEuPathDB" id="FungiDB:PV06_00111"/>
<dbReference type="STRING" id="215243.A0A0D2DXR4"/>
<dbReference type="InterPro" id="IPR041677">
    <property type="entry name" value="DNA2/NAM7_AAA_11"/>
</dbReference>
<dbReference type="GO" id="GO:0004386">
    <property type="term" value="F:helicase activity"/>
    <property type="evidence" value="ECO:0007669"/>
    <property type="project" value="InterPro"/>
</dbReference>
<dbReference type="OrthoDB" id="4114761at2759"/>
<protein>
    <recommendedName>
        <fullName evidence="1">DNA2/NAM7 helicase helicase domain-containing protein</fullName>
    </recommendedName>
</protein>
<dbReference type="SUPFAM" id="SSF52540">
    <property type="entry name" value="P-loop containing nucleoside triphosphate hydrolases"/>
    <property type="match status" value="1"/>
</dbReference>
<keyword evidence="3" id="KW-1185">Reference proteome</keyword>
<evidence type="ECO:0000313" key="3">
    <source>
        <dbReference type="Proteomes" id="UP000053342"/>
    </source>
</evidence>
<organism evidence="2 3">
    <name type="scientific">Exophiala oligosperma</name>
    <dbReference type="NCBI Taxonomy" id="215243"/>
    <lineage>
        <taxon>Eukaryota</taxon>
        <taxon>Fungi</taxon>
        <taxon>Dikarya</taxon>
        <taxon>Ascomycota</taxon>
        <taxon>Pezizomycotina</taxon>
        <taxon>Eurotiomycetes</taxon>
        <taxon>Chaetothyriomycetidae</taxon>
        <taxon>Chaetothyriales</taxon>
        <taxon>Herpotrichiellaceae</taxon>
        <taxon>Exophiala</taxon>
    </lineage>
</organism>